<keyword evidence="3 5" id="KW-1133">Transmembrane helix</keyword>
<evidence type="ECO:0000313" key="8">
    <source>
        <dbReference type="Proteomes" id="UP000092544"/>
    </source>
</evidence>
<feature type="domain" description="Major facilitator superfamily (MFS) profile" evidence="6">
    <location>
        <begin position="12"/>
        <end position="464"/>
    </location>
</feature>
<dbReference type="GO" id="GO:0016020">
    <property type="term" value="C:membrane"/>
    <property type="evidence" value="ECO:0007669"/>
    <property type="project" value="UniProtKB-SubCell"/>
</dbReference>
<feature type="transmembrane region" description="Helical" evidence="5">
    <location>
        <begin position="202"/>
        <end position="222"/>
    </location>
</feature>
<dbReference type="InterPro" id="IPR036259">
    <property type="entry name" value="MFS_trans_sf"/>
</dbReference>
<dbReference type="GO" id="GO:0022857">
    <property type="term" value="F:transmembrane transporter activity"/>
    <property type="evidence" value="ECO:0007669"/>
    <property type="project" value="InterPro"/>
</dbReference>
<keyword evidence="8" id="KW-1185">Reference proteome</keyword>
<reference evidence="7 8" key="1">
    <citation type="submission" date="2016-06" db="EMBL/GenBank/DDBJ databases">
        <authorList>
            <person name="Kjaerup R.B."/>
            <person name="Dalgaard T.S."/>
            <person name="Juul-Madsen H.R."/>
        </authorList>
    </citation>
    <scope>NUCLEOTIDE SEQUENCE [LARGE SCALE GENOMIC DNA]</scope>
    <source>
        <strain evidence="7 8">CECT 8886</strain>
    </source>
</reference>
<feature type="transmembrane region" description="Helical" evidence="5">
    <location>
        <begin position="136"/>
        <end position="159"/>
    </location>
</feature>
<sequence>MTTTAKTLSRAGLIILMAGQLLPLIDFSIVNVALASIAESLHASHIQLELMVAAYGVSFAVCLAMGGRLGDNFGRRHLFILGVWVFGIASLACGIASSINGLLFARAIQGVGAAMIVPQILATLHVTLTGRRHSFAIGLYGAIGGLAFVLGQVLGGFLVSGDVAGLGWRSVFLINIPVCLGILVFARVWVPESRSEHPANVDWPGTFILAAALLCLLIPVSLGPEYHWSWPFIVMLLGVIPLLYAFWNIEKRQENRQRFPLMPPRLLRLHSIQFGFILAIFMFASWSGFMFSVALTFQSGLGKSPLESGNAFIMLGMAYFVGSLFTAKISNRIGKLNTLFVGCALQMPGLLGLAWTFYHFWPNIGITTLLPTTLFIGLGQSFIVGSFFRIGLSEVASKDAGAGSAMLTTIQQAAFGLGSALLGSIAYQTFDITQSHKIAISTTLCAEVCLMGTLVIFGLIYRRKLHHI</sequence>
<dbReference type="OrthoDB" id="9807274at2"/>
<feature type="transmembrane region" description="Helical" evidence="5">
    <location>
        <begin position="103"/>
        <end position="124"/>
    </location>
</feature>
<keyword evidence="4 5" id="KW-0472">Membrane</keyword>
<proteinExistence type="predicted"/>
<feature type="transmembrane region" description="Helical" evidence="5">
    <location>
        <begin position="339"/>
        <end position="361"/>
    </location>
</feature>
<dbReference type="AlphaFoldDB" id="A0A1A8TT93"/>
<evidence type="ECO:0000259" key="6">
    <source>
        <dbReference type="PROSITE" id="PS50850"/>
    </source>
</evidence>
<dbReference type="PANTHER" id="PTHR42718:SF39">
    <property type="entry name" value="ACTINORHODIN TRANSPORTER-RELATED"/>
    <property type="match status" value="1"/>
</dbReference>
<protein>
    <submittedName>
        <fullName evidence="7">Putative transport protein HsrA</fullName>
    </submittedName>
</protein>
<dbReference type="CDD" id="cd17321">
    <property type="entry name" value="MFS_MMR_MDR_like"/>
    <property type="match status" value="1"/>
</dbReference>
<feature type="transmembrane region" description="Helical" evidence="5">
    <location>
        <begin position="267"/>
        <end position="289"/>
    </location>
</feature>
<accession>A0A1A8TT93</accession>
<evidence type="ECO:0000256" key="4">
    <source>
        <dbReference type="ARBA" id="ARBA00023136"/>
    </source>
</evidence>
<feature type="transmembrane region" description="Helical" evidence="5">
    <location>
        <begin position="404"/>
        <end position="426"/>
    </location>
</feature>
<feature type="transmembrane region" description="Helical" evidence="5">
    <location>
        <begin position="12"/>
        <end position="34"/>
    </location>
</feature>
<feature type="transmembrane region" description="Helical" evidence="5">
    <location>
        <begin position="228"/>
        <end position="247"/>
    </location>
</feature>
<comment type="subcellular location">
    <subcellularLocation>
        <location evidence="1">Membrane</location>
        <topology evidence="1">Multi-pass membrane protein</topology>
    </subcellularLocation>
</comment>
<evidence type="ECO:0000256" key="5">
    <source>
        <dbReference type="SAM" id="Phobius"/>
    </source>
</evidence>
<evidence type="ECO:0000256" key="3">
    <source>
        <dbReference type="ARBA" id="ARBA00022989"/>
    </source>
</evidence>
<dbReference type="RefSeq" id="WP_067019865.1">
    <property type="nucleotide sequence ID" value="NZ_FLOB01000015.1"/>
</dbReference>
<name>A0A1A8TT93_9GAMM</name>
<gene>
    <name evidence="7" type="primary">hsrA_3</name>
    <name evidence="7" type="ORF">MSP8886_03912</name>
</gene>
<dbReference type="EMBL" id="FLOB01000015">
    <property type="protein sequence ID" value="SBS36946.1"/>
    <property type="molecule type" value="Genomic_DNA"/>
</dbReference>
<dbReference type="Gene3D" id="1.20.1250.20">
    <property type="entry name" value="MFS general substrate transporter like domains"/>
    <property type="match status" value="1"/>
</dbReference>
<evidence type="ECO:0000256" key="1">
    <source>
        <dbReference type="ARBA" id="ARBA00004141"/>
    </source>
</evidence>
<dbReference type="InterPro" id="IPR020846">
    <property type="entry name" value="MFS_dom"/>
</dbReference>
<dbReference type="Proteomes" id="UP000092544">
    <property type="component" value="Unassembled WGS sequence"/>
</dbReference>
<feature type="transmembrane region" description="Helical" evidence="5">
    <location>
        <begin position="309"/>
        <end position="327"/>
    </location>
</feature>
<organism evidence="7 8">
    <name type="scientific">Marinomonas spartinae</name>
    <dbReference type="NCBI Taxonomy" id="1792290"/>
    <lineage>
        <taxon>Bacteria</taxon>
        <taxon>Pseudomonadati</taxon>
        <taxon>Pseudomonadota</taxon>
        <taxon>Gammaproteobacteria</taxon>
        <taxon>Oceanospirillales</taxon>
        <taxon>Oceanospirillaceae</taxon>
        <taxon>Marinomonas</taxon>
    </lineage>
</organism>
<dbReference type="SUPFAM" id="SSF103473">
    <property type="entry name" value="MFS general substrate transporter"/>
    <property type="match status" value="2"/>
</dbReference>
<dbReference type="Gene3D" id="1.20.1720.10">
    <property type="entry name" value="Multidrug resistance protein D"/>
    <property type="match status" value="1"/>
</dbReference>
<evidence type="ECO:0000313" key="7">
    <source>
        <dbReference type="EMBL" id="SBS36946.1"/>
    </source>
</evidence>
<feature type="transmembrane region" description="Helical" evidence="5">
    <location>
        <begin position="373"/>
        <end position="392"/>
    </location>
</feature>
<dbReference type="InterPro" id="IPR011701">
    <property type="entry name" value="MFS"/>
</dbReference>
<keyword evidence="2 5" id="KW-0812">Transmembrane</keyword>
<feature type="transmembrane region" description="Helical" evidence="5">
    <location>
        <begin position="171"/>
        <end position="190"/>
    </location>
</feature>
<dbReference type="PANTHER" id="PTHR42718">
    <property type="entry name" value="MAJOR FACILITATOR SUPERFAMILY MULTIDRUG TRANSPORTER MFSC"/>
    <property type="match status" value="1"/>
</dbReference>
<dbReference type="STRING" id="1792290.MSP8886_03912"/>
<feature type="transmembrane region" description="Helical" evidence="5">
    <location>
        <begin position="46"/>
        <end position="66"/>
    </location>
</feature>
<feature type="transmembrane region" description="Helical" evidence="5">
    <location>
        <begin position="78"/>
        <end position="97"/>
    </location>
</feature>
<dbReference type="PROSITE" id="PS50850">
    <property type="entry name" value="MFS"/>
    <property type="match status" value="1"/>
</dbReference>
<feature type="transmembrane region" description="Helical" evidence="5">
    <location>
        <begin position="438"/>
        <end position="461"/>
    </location>
</feature>
<evidence type="ECO:0000256" key="2">
    <source>
        <dbReference type="ARBA" id="ARBA00022692"/>
    </source>
</evidence>
<dbReference type="Pfam" id="PF07690">
    <property type="entry name" value="MFS_1"/>
    <property type="match status" value="1"/>
</dbReference>